<keyword evidence="5" id="KW-1185">Reference proteome</keyword>
<dbReference type="Proteomes" id="UP000283509">
    <property type="component" value="Unassembled WGS sequence"/>
</dbReference>
<feature type="compositionally biased region" description="Pro residues" evidence="1">
    <location>
        <begin position="153"/>
        <end position="166"/>
    </location>
</feature>
<keyword evidence="3" id="KW-0732">Signal</keyword>
<feature type="region of interest" description="Disordered" evidence="1">
    <location>
        <begin position="108"/>
        <end position="135"/>
    </location>
</feature>
<organism evidence="4 5">
    <name type="scientific">Penaeus vannamei</name>
    <name type="common">Whiteleg shrimp</name>
    <name type="synonym">Litopenaeus vannamei</name>
    <dbReference type="NCBI Taxonomy" id="6689"/>
    <lineage>
        <taxon>Eukaryota</taxon>
        <taxon>Metazoa</taxon>
        <taxon>Ecdysozoa</taxon>
        <taxon>Arthropoda</taxon>
        <taxon>Crustacea</taxon>
        <taxon>Multicrustacea</taxon>
        <taxon>Malacostraca</taxon>
        <taxon>Eumalacostraca</taxon>
        <taxon>Eucarida</taxon>
        <taxon>Decapoda</taxon>
        <taxon>Dendrobranchiata</taxon>
        <taxon>Penaeoidea</taxon>
        <taxon>Penaeidae</taxon>
        <taxon>Penaeus</taxon>
    </lineage>
</organism>
<feature type="compositionally biased region" description="Pro residues" evidence="1">
    <location>
        <begin position="124"/>
        <end position="135"/>
    </location>
</feature>
<feature type="region of interest" description="Disordered" evidence="1">
    <location>
        <begin position="446"/>
        <end position="506"/>
    </location>
</feature>
<gene>
    <name evidence="4" type="ORF">C7M84_020593</name>
</gene>
<feature type="region of interest" description="Disordered" evidence="1">
    <location>
        <begin position="717"/>
        <end position="741"/>
    </location>
</feature>
<feature type="transmembrane region" description="Helical" evidence="2">
    <location>
        <begin position="336"/>
        <end position="353"/>
    </location>
</feature>
<evidence type="ECO:0000256" key="3">
    <source>
        <dbReference type="SAM" id="SignalP"/>
    </source>
</evidence>
<dbReference type="AlphaFoldDB" id="A0A3R7QAC2"/>
<feature type="compositionally biased region" description="Basic residues" evidence="1">
    <location>
        <begin position="456"/>
        <end position="466"/>
    </location>
</feature>
<reference evidence="4 5" key="1">
    <citation type="submission" date="2018-04" db="EMBL/GenBank/DDBJ databases">
        <authorList>
            <person name="Zhang X."/>
            <person name="Yuan J."/>
            <person name="Li F."/>
            <person name="Xiang J."/>
        </authorList>
    </citation>
    <scope>NUCLEOTIDE SEQUENCE [LARGE SCALE GENOMIC DNA]</scope>
    <source>
        <tissue evidence="4">Muscle</tissue>
    </source>
</reference>
<evidence type="ECO:0000313" key="5">
    <source>
        <dbReference type="Proteomes" id="UP000283509"/>
    </source>
</evidence>
<reference evidence="4 5" key="2">
    <citation type="submission" date="2019-01" db="EMBL/GenBank/DDBJ databases">
        <title>The decoding of complex shrimp genome reveals the adaptation for benthos swimmer, frequently molting mechanism and breeding impact on genome.</title>
        <authorList>
            <person name="Sun Y."/>
            <person name="Gao Y."/>
            <person name="Yu Y."/>
        </authorList>
    </citation>
    <scope>NUCLEOTIDE SEQUENCE [LARGE SCALE GENOMIC DNA]</scope>
    <source>
        <tissue evidence="4">Muscle</tissue>
    </source>
</reference>
<feature type="region of interest" description="Disordered" evidence="1">
    <location>
        <begin position="153"/>
        <end position="172"/>
    </location>
</feature>
<keyword evidence="2" id="KW-0812">Transmembrane</keyword>
<evidence type="ECO:0000256" key="2">
    <source>
        <dbReference type="SAM" id="Phobius"/>
    </source>
</evidence>
<evidence type="ECO:0000256" key="1">
    <source>
        <dbReference type="SAM" id="MobiDB-lite"/>
    </source>
</evidence>
<protein>
    <submittedName>
        <fullName evidence="4">Uncharacterized protein</fullName>
    </submittedName>
</protein>
<keyword evidence="2" id="KW-0472">Membrane</keyword>
<feature type="chain" id="PRO_5018711789" evidence="3">
    <location>
        <begin position="24"/>
        <end position="741"/>
    </location>
</feature>
<evidence type="ECO:0000313" key="4">
    <source>
        <dbReference type="EMBL" id="ROT61601.1"/>
    </source>
</evidence>
<proteinExistence type="predicted"/>
<feature type="signal peptide" evidence="3">
    <location>
        <begin position="1"/>
        <end position="23"/>
    </location>
</feature>
<name>A0A3R7QAC2_PENVA</name>
<accession>A0A3R7QAC2</accession>
<keyword evidence="2" id="KW-1133">Transmembrane helix</keyword>
<dbReference type="EMBL" id="QCYY01004086">
    <property type="protein sequence ID" value="ROT61601.1"/>
    <property type="molecule type" value="Genomic_DNA"/>
</dbReference>
<comment type="caution">
    <text evidence="4">The sequence shown here is derived from an EMBL/GenBank/DDBJ whole genome shotgun (WGS) entry which is preliminary data.</text>
</comment>
<sequence length="741" mass="80261">MRNFKFIRIGNLSIFQLSSLLLSLPLPHPPFSPPSPPSLPIPPSFSPPSPSLPIPSFSSHPLLLSPIPPSLPIPLLLSPSSFSLPIPPPSLPHPLLLSPNSPLPPHLPPSLPSLLLSPTTSFSPPNPPPSLPHPPSLPIPPSLPLLLLLSPPSSPFSPPSPPPSPSSPLLQTSSRLSFPYEQLLRINMNPDPYPPSLPRLCPYPPYAPPPLMPLPLMPLPPLCPIPHAPTPLCPCHAWPGNTTLAAGPLDYLLNIHRGNTMLKCLPLLSLSTSPLYLSLLSSPQSLSLLLSYLSISLSVSDPNSCPLSLSPSSPRSVSVLSLLSLHFPDFPSLSPPYASFFPIFLYFLIRFLFHPFYTNSPSLYLNLYIPSSLSLFLWFAAFLSLPSPSQKASNPLTRSLLPLSPSLSPCFFLSSLSFFLLSLSPRPLFPTLLLYPSSAPFSQPLSHGSPTLHIKSAPHHPHHHGIKYPFPQSQQNFGNPQKKKKTGDQKPGSNPSPQVAPAHSSWSTSFTALPKTNCRTRSLGTSLLALSRPTAGHTLSLPPGFCPANHHLELSILPPASALPLPPPDQTLLQTSFASGYTRGNRTLLSCHRFCPRYPPLTLSLPPTLPSRLLPRYRPHLLPTAFGRAIQPTELPHRCSPLATLSASACRHHRLDTLSTQPLLAWRSSAPCRSPTDTSCSLPTQRLLPATTDADTALSADPLLPAAHLTDTLSLTTRPRSWPPLPDLDHRYPPLLPYPPP</sequence>
<feature type="compositionally biased region" description="Low complexity" evidence="1">
    <location>
        <begin position="112"/>
        <end position="123"/>
    </location>
</feature>
<feature type="transmembrane region" description="Helical" evidence="2">
    <location>
        <begin position="365"/>
        <end position="386"/>
    </location>
</feature>